<proteinExistence type="predicted"/>
<organism evidence="2 3">
    <name type="scientific">Legionella massiliensis</name>
    <dbReference type="NCBI Taxonomy" id="1034943"/>
    <lineage>
        <taxon>Bacteria</taxon>
        <taxon>Pseudomonadati</taxon>
        <taxon>Pseudomonadota</taxon>
        <taxon>Gammaproteobacteria</taxon>
        <taxon>Legionellales</taxon>
        <taxon>Legionellaceae</taxon>
        <taxon>Legionella</taxon>
    </lineage>
</organism>
<feature type="region of interest" description="Disordered" evidence="1">
    <location>
        <begin position="130"/>
        <end position="176"/>
    </location>
</feature>
<dbReference type="Proteomes" id="UP000044071">
    <property type="component" value="Unassembled WGS sequence"/>
</dbReference>
<evidence type="ECO:0000313" key="3">
    <source>
        <dbReference type="Proteomes" id="UP000044071"/>
    </source>
</evidence>
<dbReference type="RefSeq" id="WP_043873892.1">
    <property type="nucleotide sequence ID" value="NZ_CCVW01000002.1"/>
</dbReference>
<dbReference type="AlphaFoldDB" id="A0A078KWG4"/>
<protein>
    <submittedName>
        <fullName evidence="2">Uncharacterized protein</fullName>
    </submittedName>
</protein>
<dbReference type="EMBL" id="CCSB01000002">
    <property type="protein sequence ID" value="CDZ77336.1"/>
    <property type="molecule type" value="Genomic_DNA"/>
</dbReference>
<keyword evidence="3" id="KW-1185">Reference proteome</keyword>
<accession>A0A078KWG4</accession>
<gene>
    <name evidence="2" type="ORF">BN59_01619</name>
</gene>
<dbReference type="eggNOG" id="ENOG5030004">
    <property type="taxonomic scope" value="Bacteria"/>
</dbReference>
<sequence length="176" mass="19808">MNNESELTIGSVDDYIQEFNRMLSACEHRAQRGPADRSARSAKEDAQILQIFLKDLKKAQEEGYGSLPILRSPAEWAALDAMKKRCDGYTNDNAQFIKQSNQNTQTIPFAPVQHRTMKASDVIRAEIGMQLGNDQKKAPDERTKNGLNRTEQEITSRENTYTTPTPCPTSPKRGAY</sequence>
<evidence type="ECO:0000313" key="2">
    <source>
        <dbReference type="EMBL" id="CDZ77336.1"/>
    </source>
</evidence>
<reference evidence="2 3" key="1">
    <citation type="submission" date="2014-06" db="EMBL/GenBank/DDBJ databases">
        <authorList>
            <person name="Urmite Genomes Urmite Genomes"/>
        </authorList>
    </citation>
    <scope>NUCLEOTIDE SEQUENCE [LARGE SCALE GENOMIC DNA]</scope>
</reference>
<feature type="compositionally biased region" description="Basic and acidic residues" evidence="1">
    <location>
        <begin position="134"/>
        <end position="156"/>
    </location>
</feature>
<evidence type="ECO:0000256" key="1">
    <source>
        <dbReference type="SAM" id="MobiDB-lite"/>
    </source>
</evidence>
<name>A0A078KWG4_9GAMM</name>